<protein>
    <recommendedName>
        <fullName evidence="2">Nudix hydrolase domain-containing protein</fullName>
    </recommendedName>
</protein>
<reference evidence="3 4" key="1">
    <citation type="journal article" date="2007" name="Proc. Natl. Acad. Sci. U.S.A.">
        <title>The tiny eukaryote Ostreococcus provides genomic insights into the paradox of plankton speciation.</title>
        <authorList>
            <person name="Palenik B."/>
            <person name="Grimwood J."/>
            <person name="Aerts A."/>
            <person name="Rouze P."/>
            <person name="Salamov A."/>
            <person name="Putnam N."/>
            <person name="Dupont C."/>
            <person name="Jorgensen R."/>
            <person name="Derelle E."/>
            <person name="Rombauts S."/>
            <person name="Zhou K."/>
            <person name="Otillar R."/>
            <person name="Merchant S.S."/>
            <person name="Podell S."/>
            <person name="Gaasterland T."/>
            <person name="Napoli C."/>
            <person name="Gendler K."/>
            <person name="Manuell A."/>
            <person name="Tai V."/>
            <person name="Vallon O."/>
            <person name="Piganeau G."/>
            <person name="Jancek S."/>
            <person name="Heijde M."/>
            <person name="Jabbari K."/>
            <person name="Bowler C."/>
            <person name="Lohr M."/>
            <person name="Robbens S."/>
            <person name="Werner G."/>
            <person name="Dubchak I."/>
            <person name="Pazour G.J."/>
            <person name="Ren Q."/>
            <person name="Paulsen I."/>
            <person name="Delwiche C."/>
            <person name="Schmutz J."/>
            <person name="Rokhsar D."/>
            <person name="Van de Peer Y."/>
            <person name="Moreau H."/>
            <person name="Grigoriev I.V."/>
        </authorList>
    </citation>
    <scope>NUCLEOTIDE SEQUENCE [LARGE SCALE GENOMIC DNA]</scope>
    <source>
        <strain evidence="3 4">CCE9901</strain>
    </source>
</reference>
<dbReference type="EMBL" id="CP000590">
    <property type="protein sequence ID" value="ABO98384.1"/>
    <property type="molecule type" value="Genomic_DNA"/>
</dbReference>
<organism evidence="3 4">
    <name type="scientific">Ostreococcus lucimarinus (strain CCE9901)</name>
    <dbReference type="NCBI Taxonomy" id="436017"/>
    <lineage>
        <taxon>Eukaryota</taxon>
        <taxon>Viridiplantae</taxon>
        <taxon>Chlorophyta</taxon>
        <taxon>Mamiellophyceae</taxon>
        <taxon>Mamiellales</taxon>
        <taxon>Bathycoccaceae</taxon>
        <taxon>Ostreococcus</taxon>
    </lineage>
</organism>
<dbReference type="RefSeq" id="XP_001420091.1">
    <property type="nucleotide sequence ID" value="XM_001420054.1"/>
</dbReference>
<evidence type="ECO:0000313" key="3">
    <source>
        <dbReference type="EMBL" id="ABO98384.1"/>
    </source>
</evidence>
<dbReference type="InterPro" id="IPR015797">
    <property type="entry name" value="NUDIX_hydrolase-like_dom_sf"/>
</dbReference>
<dbReference type="PANTHER" id="PTHR11839">
    <property type="entry name" value="UDP/ADP-SUGAR PYROPHOSPHATASE"/>
    <property type="match status" value="1"/>
</dbReference>
<dbReference type="PROSITE" id="PS51462">
    <property type="entry name" value="NUDIX"/>
    <property type="match status" value="1"/>
</dbReference>
<dbReference type="SUPFAM" id="SSF55811">
    <property type="entry name" value="Nudix"/>
    <property type="match status" value="1"/>
</dbReference>
<dbReference type="Proteomes" id="UP000001568">
    <property type="component" value="Chromosome 10"/>
</dbReference>
<dbReference type="Gramene" id="ABO98384">
    <property type="protein sequence ID" value="ABO98384"/>
    <property type="gene ID" value="OSTLU_38092"/>
</dbReference>
<dbReference type="GeneID" id="5004227"/>
<dbReference type="GO" id="GO:0019693">
    <property type="term" value="P:ribose phosphate metabolic process"/>
    <property type="evidence" value="ECO:0007669"/>
    <property type="project" value="TreeGrafter"/>
</dbReference>
<dbReference type="CDD" id="cd18888">
    <property type="entry name" value="NUDIX_ADPRase_Nudt5"/>
    <property type="match status" value="1"/>
</dbReference>
<dbReference type="GO" id="GO:0047631">
    <property type="term" value="F:ADP-ribose diphosphatase activity"/>
    <property type="evidence" value="ECO:0007669"/>
    <property type="project" value="TreeGrafter"/>
</dbReference>
<evidence type="ECO:0000313" key="4">
    <source>
        <dbReference type="Proteomes" id="UP000001568"/>
    </source>
</evidence>
<dbReference type="GO" id="GO:0006753">
    <property type="term" value="P:nucleoside phosphate metabolic process"/>
    <property type="evidence" value="ECO:0007669"/>
    <property type="project" value="TreeGrafter"/>
</dbReference>
<dbReference type="HOGENOM" id="CLU_062658_0_1_1"/>
<name>A4S3G3_OSTLU</name>
<dbReference type="eggNOG" id="KOG3041">
    <property type="taxonomic scope" value="Eukaryota"/>
</dbReference>
<evidence type="ECO:0000256" key="1">
    <source>
        <dbReference type="ARBA" id="ARBA00022801"/>
    </source>
</evidence>
<dbReference type="Gene3D" id="3.90.79.10">
    <property type="entry name" value="Nucleoside Triphosphate Pyrophosphohydrolase"/>
    <property type="match status" value="1"/>
</dbReference>
<dbReference type="AlphaFoldDB" id="A4S3G3"/>
<dbReference type="KEGG" id="olu:OSTLU_38092"/>
<dbReference type="OMA" id="NDPGLCN"/>
<dbReference type="InterPro" id="IPR000086">
    <property type="entry name" value="NUDIX_hydrolase_dom"/>
</dbReference>
<dbReference type="PANTHER" id="PTHR11839:SF1">
    <property type="entry name" value="ADP-SUGAR PYROPHOSPHATASE"/>
    <property type="match status" value="1"/>
</dbReference>
<sequence length="212" mass="22921">MPVVSSSDRPCSSASRVTGETDVHAAKWIKLVRLDYVDPTGAARTWDAVRRTTTTKEAEADAVCVFATLRGGDAKEDEVLLVRQFRPACGTETIELPAGLIDDGEKAETSALRELHEECGYVGRVTNVTPAVVLSPGLSDESVVLVTVDVDLDAAENANPSQRLEGSEFITVIRCPKKDLLRTLDEFSAQGIKVFAGLYTLAWALENAKNLQ</sequence>
<gene>
    <name evidence="3" type="ORF">OSTLU_38092</name>
</gene>
<dbReference type="Pfam" id="PF00293">
    <property type="entry name" value="NUDIX"/>
    <property type="match status" value="1"/>
</dbReference>
<dbReference type="STRING" id="436017.A4S3G3"/>
<dbReference type="GO" id="GO:0005634">
    <property type="term" value="C:nucleus"/>
    <property type="evidence" value="ECO:0007669"/>
    <property type="project" value="TreeGrafter"/>
</dbReference>
<evidence type="ECO:0000259" key="2">
    <source>
        <dbReference type="PROSITE" id="PS51462"/>
    </source>
</evidence>
<dbReference type="OrthoDB" id="10249920at2759"/>
<proteinExistence type="predicted"/>
<keyword evidence="1" id="KW-0378">Hydrolase</keyword>
<feature type="domain" description="Nudix hydrolase" evidence="2">
    <location>
        <begin position="56"/>
        <end position="200"/>
    </location>
</feature>
<accession>A4S3G3</accession>
<keyword evidence="4" id="KW-1185">Reference proteome</keyword>